<evidence type="ECO:0000313" key="9">
    <source>
        <dbReference type="Proteomes" id="UP000078459"/>
    </source>
</evidence>
<keyword evidence="5" id="KW-0998">Cell outer membrane</keyword>
<keyword evidence="4" id="KW-0472">Membrane</keyword>
<evidence type="ECO:0000259" key="7">
    <source>
        <dbReference type="Pfam" id="PF14322"/>
    </source>
</evidence>
<name>A0A179DNB3_9SPHI</name>
<dbReference type="SUPFAM" id="SSF48452">
    <property type="entry name" value="TPR-like"/>
    <property type="match status" value="1"/>
</dbReference>
<feature type="domain" description="RagB/SusD" evidence="6">
    <location>
        <begin position="341"/>
        <end position="429"/>
    </location>
</feature>
<evidence type="ECO:0000256" key="1">
    <source>
        <dbReference type="ARBA" id="ARBA00004442"/>
    </source>
</evidence>
<dbReference type="GO" id="GO:0009279">
    <property type="term" value="C:cell outer membrane"/>
    <property type="evidence" value="ECO:0007669"/>
    <property type="project" value="UniProtKB-SubCell"/>
</dbReference>
<organism evidence="8 9">
    <name type="scientific">Pedobacter psychrophilus</name>
    <dbReference type="NCBI Taxonomy" id="1826909"/>
    <lineage>
        <taxon>Bacteria</taxon>
        <taxon>Pseudomonadati</taxon>
        <taxon>Bacteroidota</taxon>
        <taxon>Sphingobacteriia</taxon>
        <taxon>Sphingobacteriales</taxon>
        <taxon>Sphingobacteriaceae</taxon>
        <taxon>Pedobacter</taxon>
    </lineage>
</organism>
<dbReference type="InterPro" id="IPR012944">
    <property type="entry name" value="SusD_RagB_dom"/>
</dbReference>
<dbReference type="Gene3D" id="1.25.40.390">
    <property type="match status" value="2"/>
</dbReference>
<accession>A0A179DNB3</accession>
<gene>
    <name evidence="8" type="ORF">A5893_04405</name>
</gene>
<dbReference type="EMBL" id="LWHJ01000011">
    <property type="protein sequence ID" value="OAQ42358.1"/>
    <property type="molecule type" value="Genomic_DNA"/>
</dbReference>
<comment type="similarity">
    <text evidence="2">Belongs to the SusD family.</text>
</comment>
<evidence type="ECO:0008006" key="10">
    <source>
        <dbReference type="Google" id="ProtNLM"/>
    </source>
</evidence>
<proteinExistence type="inferred from homology"/>
<keyword evidence="9" id="KW-1185">Reference proteome</keyword>
<comment type="caution">
    <text evidence="8">The sequence shown here is derived from an EMBL/GenBank/DDBJ whole genome shotgun (WGS) entry which is preliminary data.</text>
</comment>
<dbReference type="InterPro" id="IPR011990">
    <property type="entry name" value="TPR-like_helical_dom_sf"/>
</dbReference>
<reference evidence="8 9" key="2">
    <citation type="submission" date="2016-06" db="EMBL/GenBank/DDBJ databases">
        <title>Pedobacter psychrophilus sp. nov., isolated from Antarctic fragmentary rock.</title>
        <authorList>
            <person name="Svec P."/>
        </authorList>
    </citation>
    <scope>NUCLEOTIDE SEQUENCE [LARGE SCALE GENOMIC DNA]</scope>
    <source>
        <strain evidence="8 9">CCM 8644</strain>
    </source>
</reference>
<dbReference type="CDD" id="cd08977">
    <property type="entry name" value="SusD"/>
    <property type="match status" value="1"/>
</dbReference>
<evidence type="ECO:0000256" key="2">
    <source>
        <dbReference type="ARBA" id="ARBA00006275"/>
    </source>
</evidence>
<evidence type="ECO:0000256" key="4">
    <source>
        <dbReference type="ARBA" id="ARBA00023136"/>
    </source>
</evidence>
<dbReference type="OrthoDB" id="630434at2"/>
<dbReference type="Proteomes" id="UP000078459">
    <property type="component" value="Unassembled WGS sequence"/>
</dbReference>
<dbReference type="AlphaFoldDB" id="A0A179DNB3"/>
<dbReference type="STRING" id="1826909.A5893_04405"/>
<keyword evidence="3" id="KW-0732">Signal</keyword>
<sequence>MLDFNQKKMKRKIFITLLLGTIVLSSCKKLIDIDPVNSQPGSETLKLGKNVQGVLTSAYERLTSNQFLAGEITRTNELYADDVDFANATGGAPAQFVSRDFSLFNQQGRDLWAAGYTAIGYSNIVIDAVDKNLFTDYTDAQKAQMKAQALFIRGVAHFELVRLFAKPYSNGPTVDAGIPIRIIAVTSDQAKQQVPRNSVDEVYKQVITDLKEAETTLVAANSVFATKWAAKAYLARVYFNMGDYANAFTYSNDVITNGGFNLGTSVTAPFNSLGGSAPSPLPTGVLFLAVSDGSLLRGNFWNSDLNATFLPLSTQLYADFNSKGGNRKTQLTVVANKPISLKWSGGAAINVPTIRLAEMYLTRAESRVQKGAFVDADVRADYNAVRAVANVTPDNTTTGAAALLAVIRTERHVELALEGDRFNELRRLKSTIRGIAFNDSKQLLKIPDSETTANPNIVQN</sequence>
<comment type="subcellular location">
    <subcellularLocation>
        <location evidence="1">Cell outer membrane</location>
    </subcellularLocation>
</comment>
<evidence type="ECO:0000259" key="6">
    <source>
        <dbReference type="Pfam" id="PF07980"/>
    </source>
</evidence>
<feature type="domain" description="SusD-like N-terminal" evidence="7">
    <location>
        <begin position="79"/>
        <end position="238"/>
    </location>
</feature>
<dbReference type="Pfam" id="PF14322">
    <property type="entry name" value="SusD-like_3"/>
    <property type="match status" value="1"/>
</dbReference>
<evidence type="ECO:0000256" key="5">
    <source>
        <dbReference type="ARBA" id="ARBA00023237"/>
    </source>
</evidence>
<dbReference type="Pfam" id="PF07980">
    <property type="entry name" value="SusD_RagB"/>
    <property type="match status" value="1"/>
</dbReference>
<dbReference type="InterPro" id="IPR033985">
    <property type="entry name" value="SusD-like_N"/>
</dbReference>
<evidence type="ECO:0000256" key="3">
    <source>
        <dbReference type="ARBA" id="ARBA00022729"/>
    </source>
</evidence>
<evidence type="ECO:0000313" key="8">
    <source>
        <dbReference type="EMBL" id="OAQ42358.1"/>
    </source>
</evidence>
<dbReference type="PROSITE" id="PS51257">
    <property type="entry name" value="PROKAR_LIPOPROTEIN"/>
    <property type="match status" value="1"/>
</dbReference>
<protein>
    <recommendedName>
        <fullName evidence="10">Carbohydrate-binding protein SusD</fullName>
    </recommendedName>
</protein>
<reference evidence="8 9" key="1">
    <citation type="submission" date="2016-04" db="EMBL/GenBank/DDBJ databases">
        <authorList>
            <person name="Evans L.H."/>
            <person name="Alamgir A."/>
            <person name="Owens N."/>
            <person name="Weber N.D."/>
            <person name="Virtaneva K."/>
            <person name="Barbian K."/>
            <person name="Babar A."/>
            <person name="Rosenke K."/>
        </authorList>
    </citation>
    <scope>NUCLEOTIDE SEQUENCE [LARGE SCALE GENOMIC DNA]</scope>
    <source>
        <strain evidence="8 9">CCM 8644</strain>
    </source>
</reference>